<comment type="caution">
    <text evidence="1">The sequence shown here is derived from an EMBL/GenBank/DDBJ whole genome shotgun (WGS) entry which is preliminary data.</text>
</comment>
<dbReference type="EMBL" id="JALBCA010000064">
    <property type="protein sequence ID" value="KAI2385002.1"/>
    <property type="molecule type" value="Genomic_DNA"/>
</dbReference>
<proteinExistence type="predicted"/>
<organism evidence="1">
    <name type="scientific">Ophidiomyces ophidiicola</name>
    <dbReference type="NCBI Taxonomy" id="1387563"/>
    <lineage>
        <taxon>Eukaryota</taxon>
        <taxon>Fungi</taxon>
        <taxon>Dikarya</taxon>
        <taxon>Ascomycota</taxon>
        <taxon>Pezizomycotina</taxon>
        <taxon>Eurotiomycetes</taxon>
        <taxon>Eurotiomycetidae</taxon>
        <taxon>Onygenales</taxon>
        <taxon>Onygenaceae</taxon>
        <taxon>Ophidiomyces</taxon>
    </lineage>
</organism>
<reference evidence="1" key="1">
    <citation type="journal article" date="2022" name="bioRxiv">
        <title>Population genetic analysis of Ophidiomyces ophidiicola, the causative agent of snake fungal disease, indicates recent introductions to the USA.</title>
        <authorList>
            <person name="Ladner J.T."/>
            <person name="Palmer J.M."/>
            <person name="Ettinger C.L."/>
            <person name="Stajich J.E."/>
            <person name="Farrell T.M."/>
            <person name="Glorioso B.M."/>
            <person name="Lawson B."/>
            <person name="Price S.J."/>
            <person name="Stengle A.G."/>
            <person name="Grear D.A."/>
            <person name="Lorch J.M."/>
        </authorList>
    </citation>
    <scope>NUCLEOTIDE SEQUENCE</scope>
    <source>
        <strain evidence="1">NWHC 24266-5</strain>
    </source>
</reference>
<sequence>MVRWRQPIDSDETFELEHQAALLRKSSDTTPTCPRNALLSYIRPCVKSRGAKKRRSGYRRALRFTALLVGGFVLVSLLEGVLFPSYQRPPRHYHELRQAILASTRSGRGNQENEKIFIAANIINEELIRGPWGTSLLELIDILGEQNVFVSIYENDSGIGTRNALRELQKKLPCNSSVVAGDHLSLSELPKVTTPSGEHRVKRIAYLAEVRNRALRPLNGSYVPDSRQVGFRHTSTKFDRVLFLNDIFFSAEEAAQLIFSTNHGQYRAACAVDFVSKVMFYDTFVVRDKEGYGMGLMFYPWFSSSGSAQSRRAVLAGEDAVPVRSCWGGLAAFDAAMFQTADAQRGGYALALQFSYTAEAFWEAAECCLIFATMEQAHGSALAAGGSGVYVNPFVRVSYTAGTWRWLGFFRRFERAFRNLQYLVSRIGYPEYNPRRRDEPGQLVQHRVWTTGAAGGGGVVHAGRGGRSSGSFHTVERRAGLGGFCGQRRMFLMKSDVQAANRRGEKNWEKVPVPGR</sequence>
<accession>A0ACB8UTQ0</accession>
<protein>
    <submittedName>
        <fullName evidence="1">Uncharacterized protein</fullName>
    </submittedName>
</protein>
<name>A0ACB8UTQ0_9EURO</name>
<gene>
    <name evidence="1" type="ORF">LOY88_004308</name>
</gene>
<evidence type="ECO:0000313" key="1">
    <source>
        <dbReference type="EMBL" id="KAI2385002.1"/>
    </source>
</evidence>